<reference evidence="3" key="2">
    <citation type="submission" date="2014-11" db="EMBL/GenBank/DDBJ databases">
        <title>Draft genome sequence of Hydrogenophaga intermedia S1.</title>
        <authorList>
            <person name="Gan H.M."/>
            <person name="Chew T.H."/>
            <person name="Stolz A."/>
        </authorList>
    </citation>
    <scope>NUCLEOTIDE SEQUENCE [LARGE SCALE GENOMIC DNA]</scope>
    <source>
        <strain evidence="3">S1</strain>
    </source>
</reference>
<sequence>MHDGGQAQIKAMLRQSSLSGWGAILAAASVSMLAIDNVLKLLMQ</sequence>
<keyword evidence="1" id="KW-1133">Transmembrane helix</keyword>
<proteinExistence type="predicted"/>
<keyword evidence="3" id="KW-1185">Reference proteome</keyword>
<evidence type="ECO:0000256" key="1">
    <source>
        <dbReference type="SAM" id="Phobius"/>
    </source>
</evidence>
<keyword evidence="1" id="KW-0472">Membrane</keyword>
<dbReference type="EMBL" id="CCAE010000011">
    <property type="protein sequence ID" value="CDN87518.1"/>
    <property type="molecule type" value="Genomic_DNA"/>
</dbReference>
<evidence type="ECO:0000313" key="3">
    <source>
        <dbReference type="Proteomes" id="UP000028878"/>
    </source>
</evidence>
<dbReference type="AlphaFoldDB" id="A0A1L1PC52"/>
<protein>
    <submittedName>
        <fullName evidence="2">Uncharacterized protein</fullName>
    </submittedName>
</protein>
<reference evidence="3" key="1">
    <citation type="submission" date="2014-02" db="EMBL/GenBank/DDBJ databases">
        <authorList>
            <person name="Gan H."/>
        </authorList>
    </citation>
    <scope>NUCLEOTIDE SEQUENCE [LARGE SCALE GENOMIC DNA]</scope>
    <source>
        <strain evidence="3">S1</strain>
    </source>
</reference>
<keyword evidence="1" id="KW-0812">Transmembrane</keyword>
<dbReference type="Proteomes" id="UP000028878">
    <property type="component" value="Unassembled WGS sequence"/>
</dbReference>
<evidence type="ECO:0000313" key="2">
    <source>
        <dbReference type="EMBL" id="CDN87518.1"/>
    </source>
</evidence>
<accession>A0A1L1PC52</accession>
<organism evidence="2 3">
    <name type="scientific">Hydrogenophaga intermedia</name>
    <dbReference type="NCBI Taxonomy" id="65786"/>
    <lineage>
        <taxon>Bacteria</taxon>
        <taxon>Pseudomonadati</taxon>
        <taxon>Pseudomonadota</taxon>
        <taxon>Betaproteobacteria</taxon>
        <taxon>Burkholderiales</taxon>
        <taxon>Comamonadaceae</taxon>
        <taxon>Hydrogenophaga</taxon>
    </lineage>
</organism>
<feature type="transmembrane region" description="Helical" evidence="1">
    <location>
        <begin position="20"/>
        <end position="39"/>
    </location>
</feature>
<name>A0A1L1PC52_HYDIT</name>
<gene>
    <name evidence="2" type="ORF">BN948_01940</name>
</gene>